<dbReference type="Gene3D" id="3.20.20.80">
    <property type="entry name" value="Glycosidases"/>
    <property type="match status" value="2"/>
</dbReference>
<dbReference type="Proteomes" id="UP000663827">
    <property type="component" value="Unassembled WGS sequence"/>
</dbReference>
<dbReference type="EMBL" id="CAJNJQ010000801">
    <property type="protein sequence ID" value="CAE7100847.1"/>
    <property type="molecule type" value="Genomic_DNA"/>
</dbReference>
<keyword evidence="4" id="KW-0812">Transmembrane</keyword>
<proteinExistence type="inferred from homology"/>
<dbReference type="AlphaFoldDB" id="A0A8H3DW42"/>
<comment type="caution">
    <text evidence="6">The sequence shown here is derived from an EMBL/GenBank/DDBJ whole genome shotgun (WGS) entry which is preliminary data.</text>
</comment>
<dbReference type="PANTHER" id="PTHR31308">
    <property type="match status" value="1"/>
</dbReference>
<keyword evidence="4" id="KW-1133">Transmembrane helix</keyword>
<accession>A0A8H3DW42</accession>
<dbReference type="InterPro" id="IPR013780">
    <property type="entry name" value="Glyco_hydro_b"/>
</dbReference>
<sequence length="629" mass="71567">MGTDIQFNVTWEAIEHEGPGKYDTEYLDYLRKLLSLLPEFGIVAFVSLHQDVWSRYSGGSGAPAWTLELAGFDLGAIGGDCGAAYLGGVQGNGVEVDRGRWPTGYQKLAASTMATLFWAGNTYAPKLRVKNRTSEEFVNIQDFLQDHFLDAFDQLLMNEPHRGYVSIPSLHSFDYNTDLHLHDTPNALQSFALGAGHAVRIPHYVRSWPWPTRIGKHVLRNEQGVKAWRANGPTQGKCVWEMHGVWGWDIKKCEPVPLREHYFERHPDTGVDIEWHDDFFYPFIKRWASRVHQLTGSNKMLFLEAIPNEFCPKSWTLENQPHKMVFAPHWYDLNALFSKEFGSMSVNVQGLSRGMFILRALYWGHSGARENYTRQIRNIVENARKSLSNSRPIIIGECGIPMDMNHGEGFKFKYYKWHLRMMDALMTSLEQNLVGFTLWNYNPLNDDAHGDSWNGENFSWFSQSRADPNLSATKALVQSNKVLDAGARLLPVLVRPYPAKIAGHPVEFTYEPYDGSFTLVYRTLDPSLTTSIRARETEIFLPTQLASGRKLLVDSTGSDLEWSYDPERQTLFVVHSGHGVKTLKVSFSPPLNNEYVQPSPKWIQRLPIWLALGICVLIFSLILAMGYIA</sequence>
<dbReference type="SUPFAM" id="SSF51445">
    <property type="entry name" value="(Trans)glycosidases"/>
    <property type="match status" value="1"/>
</dbReference>
<keyword evidence="3" id="KW-0326">Glycosidase</keyword>
<evidence type="ECO:0000259" key="5">
    <source>
        <dbReference type="Pfam" id="PF18564"/>
    </source>
</evidence>
<feature type="transmembrane region" description="Helical" evidence="4">
    <location>
        <begin position="606"/>
        <end position="628"/>
    </location>
</feature>
<comment type="similarity">
    <text evidence="1">Belongs to the glycosyl hydrolase 5 (cellulase A) family.</text>
</comment>
<keyword evidence="4" id="KW-0472">Membrane</keyword>
<evidence type="ECO:0000256" key="2">
    <source>
        <dbReference type="ARBA" id="ARBA00022801"/>
    </source>
</evidence>
<dbReference type="PANTHER" id="PTHR31308:SF5">
    <property type="entry name" value="ERGOSTERYL-BETA-GLUCOSIDASE"/>
    <property type="match status" value="1"/>
</dbReference>
<dbReference type="GO" id="GO:1904462">
    <property type="term" value="P:ergosteryl 3-beta-D-glucoside catabolic process"/>
    <property type="evidence" value="ECO:0007669"/>
    <property type="project" value="TreeGrafter"/>
</dbReference>
<evidence type="ECO:0000313" key="6">
    <source>
        <dbReference type="EMBL" id="CAE7100847.1"/>
    </source>
</evidence>
<evidence type="ECO:0000256" key="4">
    <source>
        <dbReference type="SAM" id="Phobius"/>
    </source>
</evidence>
<gene>
    <name evidence="6" type="ORF">RDB_LOCUS40458</name>
</gene>
<dbReference type="GO" id="GO:0050295">
    <property type="term" value="F:steryl-beta-glucosidase activity"/>
    <property type="evidence" value="ECO:0007669"/>
    <property type="project" value="TreeGrafter"/>
</dbReference>
<dbReference type="InterPro" id="IPR052066">
    <property type="entry name" value="Glycosphingolipid_Hydrolases"/>
</dbReference>
<dbReference type="InterPro" id="IPR041036">
    <property type="entry name" value="GH5_C"/>
</dbReference>
<keyword evidence="2" id="KW-0378">Hydrolase</keyword>
<name>A0A8H3DW42_9AGAM</name>
<dbReference type="Gene3D" id="2.60.40.1180">
    <property type="entry name" value="Golgi alpha-mannosidase II"/>
    <property type="match status" value="1"/>
</dbReference>
<dbReference type="InterPro" id="IPR017853">
    <property type="entry name" value="GH"/>
</dbReference>
<evidence type="ECO:0000313" key="7">
    <source>
        <dbReference type="Proteomes" id="UP000663827"/>
    </source>
</evidence>
<reference evidence="6" key="1">
    <citation type="submission" date="2021-01" db="EMBL/GenBank/DDBJ databases">
        <authorList>
            <person name="Kaushik A."/>
        </authorList>
    </citation>
    <scope>NUCLEOTIDE SEQUENCE</scope>
    <source>
        <strain evidence="6">AG5</strain>
    </source>
</reference>
<protein>
    <recommendedName>
        <fullName evidence="5">Glycoside hydrolase family 5 C-terminal domain-containing protein</fullName>
    </recommendedName>
</protein>
<organism evidence="6 7">
    <name type="scientific">Rhizoctonia solani</name>
    <dbReference type="NCBI Taxonomy" id="456999"/>
    <lineage>
        <taxon>Eukaryota</taxon>
        <taxon>Fungi</taxon>
        <taxon>Dikarya</taxon>
        <taxon>Basidiomycota</taxon>
        <taxon>Agaricomycotina</taxon>
        <taxon>Agaricomycetes</taxon>
        <taxon>Cantharellales</taxon>
        <taxon>Ceratobasidiaceae</taxon>
        <taxon>Rhizoctonia</taxon>
    </lineage>
</organism>
<feature type="domain" description="Glycoside hydrolase family 5 C-terminal" evidence="5">
    <location>
        <begin position="495"/>
        <end position="583"/>
    </location>
</feature>
<evidence type="ECO:0000256" key="1">
    <source>
        <dbReference type="ARBA" id="ARBA00005641"/>
    </source>
</evidence>
<evidence type="ECO:0000256" key="3">
    <source>
        <dbReference type="ARBA" id="ARBA00023295"/>
    </source>
</evidence>
<dbReference type="Pfam" id="PF18564">
    <property type="entry name" value="Glyco_hydro_5_C"/>
    <property type="match status" value="1"/>
</dbReference>